<proteinExistence type="predicted"/>
<dbReference type="SUPFAM" id="SSF52218">
    <property type="entry name" value="Flavoproteins"/>
    <property type="match status" value="1"/>
</dbReference>
<name>A0ABS7KW99_CLOSR</name>
<accession>A0ABS7KW99</accession>
<dbReference type="PANTHER" id="PTHR43278">
    <property type="entry name" value="NAD(P)H-DEPENDENT FMN-CONTAINING OXIDOREDUCTASE YWQN-RELATED"/>
    <property type="match status" value="1"/>
</dbReference>
<protein>
    <submittedName>
        <fullName evidence="3">NAD(P)H-dependent oxidoreductase</fullName>
    </submittedName>
</protein>
<evidence type="ECO:0000313" key="4">
    <source>
        <dbReference type="Proteomes" id="UP001299068"/>
    </source>
</evidence>
<organism evidence="3 4">
    <name type="scientific">Clostridium sardiniense</name>
    <name type="common">Clostridium absonum</name>
    <dbReference type="NCBI Taxonomy" id="29369"/>
    <lineage>
        <taxon>Bacteria</taxon>
        <taxon>Bacillati</taxon>
        <taxon>Bacillota</taxon>
        <taxon>Clostridia</taxon>
        <taxon>Eubacteriales</taxon>
        <taxon>Clostridiaceae</taxon>
        <taxon>Clostridium</taxon>
    </lineage>
</organism>
<dbReference type="PANTHER" id="PTHR43278:SF2">
    <property type="entry name" value="IRON-SULFUR FLAVOPROTEIN"/>
    <property type="match status" value="1"/>
</dbReference>
<reference evidence="3 4" key="1">
    <citation type="journal article" date="2021" name="Cell Host Microbe">
        <title>in vivo commensal control of Clostridioides difficile virulence.</title>
        <authorList>
            <person name="Girinathan B.P."/>
            <person name="Dibenedetto N."/>
            <person name="Worley J.N."/>
            <person name="Peltier J."/>
            <person name="Arrieta-Ortiz M.L."/>
            <person name="Rupa Christinal Immanuel S."/>
            <person name="Lavin R."/>
            <person name="Delaney M.L."/>
            <person name="Cummins C."/>
            <person name="Hoffmann M."/>
            <person name="Luo Y."/>
            <person name="Gonzalez-Escalona N."/>
            <person name="Allard M."/>
            <person name="Onderdonk A.B."/>
            <person name="Gerber G.K."/>
            <person name="Sonenshein A.L."/>
            <person name="Baliga N."/>
            <person name="Dupuy B."/>
            <person name="Bry L."/>
        </authorList>
    </citation>
    <scope>NUCLEOTIDE SEQUENCE [LARGE SCALE GENOMIC DNA]</scope>
    <source>
        <strain evidence="3 4">DSM 599</strain>
    </source>
</reference>
<dbReference type="Gene3D" id="3.40.50.360">
    <property type="match status" value="1"/>
</dbReference>
<comment type="caution">
    <text evidence="3">The sequence shown here is derived from an EMBL/GenBank/DDBJ whole genome shotgun (WGS) entry which is preliminary data.</text>
</comment>
<dbReference type="RefSeq" id="WP_221860071.1">
    <property type="nucleotide sequence ID" value="NZ_JAIKTU010000004.1"/>
</dbReference>
<dbReference type="InterPro" id="IPR051796">
    <property type="entry name" value="ISF_SsuE-like"/>
</dbReference>
<evidence type="ECO:0000256" key="1">
    <source>
        <dbReference type="ARBA" id="ARBA00022630"/>
    </source>
</evidence>
<dbReference type="Proteomes" id="UP001299068">
    <property type="component" value="Unassembled WGS sequence"/>
</dbReference>
<evidence type="ECO:0000256" key="2">
    <source>
        <dbReference type="ARBA" id="ARBA00022643"/>
    </source>
</evidence>
<gene>
    <name evidence="3" type="ORF">K5V21_06385</name>
</gene>
<dbReference type="EMBL" id="JAIKTU010000004">
    <property type="protein sequence ID" value="MBY0755080.1"/>
    <property type="molecule type" value="Genomic_DNA"/>
</dbReference>
<keyword evidence="1" id="KW-0285">Flavoprotein</keyword>
<sequence>MKILILVDKENKDKILRYEIISFLKKELTNLEDLNLIDLNEYDLKSCIGCFGCWVKTPGLCVIKDKGEEINREFINSDFVIYIGRITYGSYSVTLKRSLDRVIPNISPFFKITNNEVHHKPRYKRYPELIHVGYCTNITEEERYTFKSLVKANEVNLQKDKSDIFIVENIEDIKEYLKDIPRIIKGDIK</sequence>
<keyword evidence="4" id="KW-1185">Reference proteome</keyword>
<evidence type="ECO:0000313" key="3">
    <source>
        <dbReference type="EMBL" id="MBY0755080.1"/>
    </source>
</evidence>
<keyword evidence="2" id="KW-0288">FMN</keyword>
<dbReference type="InterPro" id="IPR029039">
    <property type="entry name" value="Flavoprotein-like_sf"/>
</dbReference>